<evidence type="ECO:0000313" key="4">
    <source>
        <dbReference type="Proteomes" id="UP000039021"/>
    </source>
</evidence>
<evidence type="ECO:0000313" key="3">
    <source>
        <dbReference type="EMBL" id="CPC09230.1"/>
    </source>
</evidence>
<evidence type="ECO:0000313" key="2">
    <source>
        <dbReference type="EMBL" id="CFR94881.1"/>
    </source>
</evidence>
<reference evidence="4 5" key="2">
    <citation type="submission" date="2015-03" db="EMBL/GenBank/DDBJ databases">
        <authorList>
            <consortium name="Pathogen Informatics"/>
        </authorList>
    </citation>
    <scope>NUCLEOTIDE SEQUENCE [LARGE SCALE GENOMIC DNA]</scope>
    <source>
        <strain evidence="2 5">C09601061</strain>
        <strain evidence="4">N09902308</strain>
    </source>
</reference>
<name>A0A654U4K1_MYCTX</name>
<organism evidence="2 5">
    <name type="scientific">Mycobacterium tuberculosis</name>
    <dbReference type="NCBI Taxonomy" id="1773"/>
    <lineage>
        <taxon>Bacteria</taxon>
        <taxon>Bacillati</taxon>
        <taxon>Actinomycetota</taxon>
        <taxon>Actinomycetes</taxon>
        <taxon>Mycobacteriales</taxon>
        <taxon>Mycobacteriaceae</taxon>
        <taxon>Mycobacterium</taxon>
        <taxon>Mycobacterium tuberculosis complex</taxon>
    </lineage>
</organism>
<feature type="region of interest" description="Disordered" evidence="1">
    <location>
        <begin position="1"/>
        <end position="41"/>
    </location>
</feature>
<evidence type="ECO:0000256" key="1">
    <source>
        <dbReference type="SAM" id="MobiDB-lite"/>
    </source>
</evidence>
<dbReference type="Proteomes" id="UP000039021">
    <property type="component" value="Unassembled WGS sequence"/>
</dbReference>
<gene>
    <name evidence="2" type="ORF">ERS007657_03184</name>
    <name evidence="3" type="ORF">ERS007739_05559</name>
</gene>
<evidence type="ECO:0000313" key="5">
    <source>
        <dbReference type="Proteomes" id="UP000046680"/>
    </source>
</evidence>
<protein>
    <submittedName>
        <fullName evidence="2">Uncharacterized protein</fullName>
    </submittedName>
</protein>
<dbReference type="Proteomes" id="UP000046680">
    <property type="component" value="Unassembled WGS sequence"/>
</dbReference>
<proteinExistence type="predicted"/>
<feature type="compositionally biased region" description="Polar residues" evidence="1">
    <location>
        <begin position="28"/>
        <end position="41"/>
    </location>
</feature>
<sequence>MAAAIAPTTASRHSGSTAALIPDCSRDPASSSAISTTVNAP</sequence>
<dbReference type="AlphaFoldDB" id="A0A654U4K1"/>
<reference evidence="3" key="1">
    <citation type="submission" date="2015-03" db="EMBL/GenBank/DDBJ databases">
        <authorList>
            <consortium name="Pathogen Informatics"/>
            <person name="Murphy D."/>
        </authorList>
    </citation>
    <scope>NUCLEOTIDE SEQUENCE</scope>
    <source>
        <strain evidence="3">N09902308</strain>
    </source>
</reference>
<dbReference type="EMBL" id="CSBK01004674">
    <property type="protein sequence ID" value="CPC09230.1"/>
    <property type="molecule type" value="Genomic_DNA"/>
</dbReference>
<dbReference type="EMBL" id="CGCX01001445">
    <property type="protein sequence ID" value="CFR94881.1"/>
    <property type="molecule type" value="Genomic_DNA"/>
</dbReference>
<feature type="compositionally biased region" description="Polar residues" evidence="1">
    <location>
        <begin position="8"/>
        <end position="17"/>
    </location>
</feature>
<accession>A0A654U4K1</accession>